<dbReference type="EMBL" id="JAAOIW010000030">
    <property type="protein sequence ID" value="NHN35282.1"/>
    <property type="molecule type" value="Genomic_DNA"/>
</dbReference>
<name>A0ABX0JGJ8_9BACL</name>
<evidence type="ECO:0008006" key="4">
    <source>
        <dbReference type="Google" id="ProtNLM"/>
    </source>
</evidence>
<feature type="transmembrane region" description="Helical" evidence="1">
    <location>
        <begin position="66"/>
        <end position="89"/>
    </location>
</feature>
<feature type="transmembrane region" description="Helical" evidence="1">
    <location>
        <begin position="125"/>
        <end position="147"/>
    </location>
</feature>
<organism evidence="2 3">
    <name type="scientific">Paenibacillus agricola</name>
    <dbReference type="NCBI Taxonomy" id="2716264"/>
    <lineage>
        <taxon>Bacteria</taxon>
        <taxon>Bacillati</taxon>
        <taxon>Bacillota</taxon>
        <taxon>Bacilli</taxon>
        <taxon>Bacillales</taxon>
        <taxon>Paenibacillaceae</taxon>
        <taxon>Paenibacillus</taxon>
    </lineage>
</organism>
<proteinExistence type="predicted"/>
<dbReference type="Pfam" id="PF09997">
    <property type="entry name" value="DUF2238"/>
    <property type="match status" value="1"/>
</dbReference>
<dbReference type="RefSeq" id="WP_166157818.1">
    <property type="nucleotide sequence ID" value="NZ_JAAOIW010000030.1"/>
</dbReference>
<dbReference type="Proteomes" id="UP001165962">
    <property type="component" value="Unassembled WGS sequence"/>
</dbReference>
<reference evidence="2" key="1">
    <citation type="submission" date="2020-03" db="EMBL/GenBank/DDBJ databases">
        <title>Draft sequencing of Paenibacilllus sp. S3N08.</title>
        <authorList>
            <person name="Kim D.-U."/>
        </authorList>
    </citation>
    <scope>NUCLEOTIDE SEQUENCE</scope>
    <source>
        <strain evidence="2">S3N08</strain>
    </source>
</reference>
<evidence type="ECO:0000256" key="1">
    <source>
        <dbReference type="SAM" id="Phobius"/>
    </source>
</evidence>
<evidence type="ECO:0000313" key="2">
    <source>
        <dbReference type="EMBL" id="NHN35282.1"/>
    </source>
</evidence>
<keyword evidence="1" id="KW-0812">Transmembrane</keyword>
<comment type="caution">
    <text evidence="2">The sequence shown here is derived from an EMBL/GenBank/DDBJ whole genome shotgun (WGS) entry which is preliminary data.</text>
</comment>
<feature type="transmembrane region" description="Helical" evidence="1">
    <location>
        <begin position="95"/>
        <end position="113"/>
    </location>
</feature>
<feature type="transmembrane region" description="Helical" evidence="1">
    <location>
        <begin position="167"/>
        <end position="187"/>
    </location>
</feature>
<dbReference type="InterPro" id="IPR014509">
    <property type="entry name" value="YjdF-like"/>
</dbReference>
<accession>A0ABX0JGJ8</accession>
<keyword evidence="1" id="KW-0472">Membrane</keyword>
<evidence type="ECO:0000313" key="3">
    <source>
        <dbReference type="Proteomes" id="UP001165962"/>
    </source>
</evidence>
<protein>
    <recommendedName>
        <fullName evidence="4">Membrane-spanning protein</fullName>
    </recommendedName>
</protein>
<feature type="transmembrane region" description="Helical" evidence="1">
    <location>
        <begin position="36"/>
        <end position="54"/>
    </location>
</feature>
<keyword evidence="3" id="KW-1185">Reference proteome</keyword>
<keyword evidence="1" id="KW-1133">Transmembrane helix</keyword>
<gene>
    <name evidence="2" type="ORF">G9U52_36795</name>
</gene>
<sequence>MNDPKKHPFNDYFELALYLISAGCIVYFWIHGIHQKAFQGVLIIAVLTMIRGVVKFTKIELFPALRFSILFFIFLTMLLANEFGFYGIIPYLDKIEHLLSGMILSLIGMVIYWKLKILEEERHSYSTTAIWFSFFFSVAMAGFWEIYEFTTDYLFGLKSQNSSLTDTMGDIICGTIGAVATSIYLAFKAKRNSITYFDALPRSNGSGK</sequence>
<feature type="transmembrane region" description="Helical" evidence="1">
    <location>
        <begin position="12"/>
        <end position="30"/>
    </location>
</feature>